<dbReference type="AlphaFoldDB" id="A0A0R2ESS1"/>
<dbReference type="STRING" id="1423804.FD14_GL002027"/>
<dbReference type="GO" id="GO:0016052">
    <property type="term" value="P:carbohydrate catabolic process"/>
    <property type="evidence" value="ECO:0007669"/>
    <property type="project" value="TreeGrafter"/>
</dbReference>
<evidence type="ECO:0000313" key="3">
    <source>
        <dbReference type="EMBL" id="KRN18486.1"/>
    </source>
</evidence>
<dbReference type="InterPro" id="IPR002053">
    <property type="entry name" value="Glyco_hydro_25"/>
</dbReference>
<dbReference type="PATRIC" id="fig|1423804.4.peg.2195"/>
<dbReference type="PROSITE" id="PS51904">
    <property type="entry name" value="GLYCOSYL_HYDROL_F25_2"/>
    <property type="match status" value="1"/>
</dbReference>
<dbReference type="PANTHER" id="PTHR34135:SF2">
    <property type="entry name" value="LYSOZYME"/>
    <property type="match status" value="1"/>
</dbReference>
<gene>
    <name evidence="3" type="ORF">FD14_GL002027</name>
</gene>
<dbReference type="GO" id="GO:0003796">
    <property type="term" value="F:lysozyme activity"/>
    <property type="evidence" value="ECO:0007669"/>
    <property type="project" value="InterPro"/>
</dbReference>
<dbReference type="SUPFAM" id="SSF51445">
    <property type="entry name" value="(Trans)glycosidases"/>
    <property type="match status" value="1"/>
</dbReference>
<proteinExistence type="inferred from homology"/>
<keyword evidence="4" id="KW-1185">Reference proteome</keyword>
<protein>
    <submittedName>
        <fullName evidence="3">Glycoside hydrolase family protein</fullName>
    </submittedName>
</protein>
<evidence type="ECO:0000313" key="4">
    <source>
        <dbReference type="Proteomes" id="UP000051442"/>
    </source>
</evidence>
<keyword evidence="3" id="KW-0378">Hydrolase</keyword>
<dbReference type="EMBL" id="AYZM01000149">
    <property type="protein sequence ID" value="KRN18486.1"/>
    <property type="molecule type" value="Genomic_DNA"/>
</dbReference>
<sequence>MGEVLSMKQRQIKPIYANTYQQLRHQYHRRRAWLIVLVLLVLIGGWLTWRHYRQAQLDRYPIRGVAIDQENGFVDFQLVEQAHQQFVYLHTSSGATYTDDQFKNSYNRALGSSLSIGVYHVYSFSTSPKAQLANFSQEVGHKIGNLPIAVQVDFYDQYNAHRLATPKSRHRLSEFVHLVQQRYHRRVIVWSPDQVWQTLKSATIAKQPRWAVSNGARKLSQQVLFNEFDSDWSLKLGQQKQTVPAIYFNGSRHEWNQRYVR</sequence>
<reference evidence="3 4" key="1">
    <citation type="journal article" date="2015" name="Genome Announc.">
        <title>Expanding the biotechnology potential of lactobacilli through comparative genomics of 213 strains and associated genera.</title>
        <authorList>
            <person name="Sun Z."/>
            <person name="Harris H.M."/>
            <person name="McCann A."/>
            <person name="Guo C."/>
            <person name="Argimon S."/>
            <person name="Zhang W."/>
            <person name="Yang X."/>
            <person name="Jeffery I.B."/>
            <person name="Cooney J.C."/>
            <person name="Kagawa T.F."/>
            <person name="Liu W."/>
            <person name="Song Y."/>
            <person name="Salvetti E."/>
            <person name="Wrobel A."/>
            <person name="Rasinkangas P."/>
            <person name="Parkhill J."/>
            <person name="Rea M.C."/>
            <person name="O'Sullivan O."/>
            <person name="Ritari J."/>
            <person name="Douillard F.P."/>
            <person name="Paul Ross R."/>
            <person name="Yang R."/>
            <person name="Briner A.E."/>
            <person name="Felis G.E."/>
            <person name="de Vos W.M."/>
            <person name="Barrangou R."/>
            <person name="Klaenhammer T.R."/>
            <person name="Caufield P.W."/>
            <person name="Cui Y."/>
            <person name="Zhang H."/>
            <person name="O'Toole P.W."/>
        </authorList>
    </citation>
    <scope>NUCLEOTIDE SEQUENCE [LARGE SCALE GENOMIC DNA]</scope>
    <source>
        <strain evidence="3 4">DSM 23365</strain>
    </source>
</reference>
<keyword evidence="2" id="KW-0812">Transmembrane</keyword>
<name>A0A0R2ESS1_9LACO</name>
<keyword evidence="2" id="KW-1133">Transmembrane helix</keyword>
<comment type="caution">
    <text evidence="3">The sequence shown here is derived from an EMBL/GenBank/DDBJ whole genome shotgun (WGS) entry which is preliminary data.</text>
</comment>
<dbReference type="GO" id="GO:0009253">
    <property type="term" value="P:peptidoglycan catabolic process"/>
    <property type="evidence" value="ECO:0007669"/>
    <property type="project" value="InterPro"/>
</dbReference>
<dbReference type="Proteomes" id="UP000051442">
    <property type="component" value="Unassembled WGS sequence"/>
</dbReference>
<evidence type="ECO:0000256" key="1">
    <source>
        <dbReference type="ARBA" id="ARBA00010646"/>
    </source>
</evidence>
<feature type="transmembrane region" description="Helical" evidence="2">
    <location>
        <begin position="32"/>
        <end position="49"/>
    </location>
</feature>
<dbReference type="InterPro" id="IPR017853">
    <property type="entry name" value="GH"/>
</dbReference>
<keyword evidence="2" id="KW-0472">Membrane</keyword>
<organism evidence="3 4">
    <name type="scientific">Secundilactobacillus similis DSM 23365 = JCM 2765</name>
    <dbReference type="NCBI Taxonomy" id="1423804"/>
    <lineage>
        <taxon>Bacteria</taxon>
        <taxon>Bacillati</taxon>
        <taxon>Bacillota</taxon>
        <taxon>Bacilli</taxon>
        <taxon>Lactobacillales</taxon>
        <taxon>Lactobacillaceae</taxon>
        <taxon>Secundilactobacillus</taxon>
    </lineage>
</organism>
<dbReference type="PANTHER" id="PTHR34135">
    <property type="entry name" value="LYSOZYME"/>
    <property type="match status" value="1"/>
</dbReference>
<accession>A0A0R2ESS1</accession>
<dbReference type="Gene3D" id="3.20.20.80">
    <property type="entry name" value="Glycosidases"/>
    <property type="match status" value="1"/>
</dbReference>
<dbReference type="Pfam" id="PF01183">
    <property type="entry name" value="Glyco_hydro_25"/>
    <property type="match status" value="1"/>
</dbReference>
<evidence type="ECO:0000256" key="2">
    <source>
        <dbReference type="SAM" id="Phobius"/>
    </source>
</evidence>
<dbReference type="GO" id="GO:0016998">
    <property type="term" value="P:cell wall macromolecule catabolic process"/>
    <property type="evidence" value="ECO:0007669"/>
    <property type="project" value="InterPro"/>
</dbReference>
<comment type="similarity">
    <text evidence="1">Belongs to the glycosyl hydrolase 25 family.</text>
</comment>